<dbReference type="InterPro" id="IPR002110">
    <property type="entry name" value="Ankyrin_rpt"/>
</dbReference>
<dbReference type="Pfam" id="PF00400">
    <property type="entry name" value="WD40"/>
    <property type="match status" value="2"/>
</dbReference>
<dbReference type="InterPro" id="IPR001680">
    <property type="entry name" value="WD40_rpt"/>
</dbReference>
<feature type="region of interest" description="Disordered" evidence="6">
    <location>
        <begin position="1655"/>
        <end position="1688"/>
    </location>
</feature>
<feature type="region of interest" description="Disordered" evidence="6">
    <location>
        <begin position="1888"/>
        <end position="1908"/>
    </location>
</feature>
<feature type="repeat" description="ANK" evidence="3">
    <location>
        <begin position="1952"/>
        <end position="1984"/>
    </location>
</feature>
<comment type="caution">
    <text evidence="7">The sequence shown here is derived from an EMBL/GenBank/DDBJ whole genome shotgun (WGS) entry which is preliminary data.</text>
</comment>
<keyword evidence="3" id="KW-0040">ANK repeat</keyword>
<sequence>MEQQPLGLRFFRILCDFCSHHDTCVGEHREAVKCLEYDSEHRQILSASWDKTLCAWDSRRPGEASASVKLGAKAFSMDAKGNKVIVGASDRCLHVFDLRKLSQRMEKLESLLKVQLRCVKIGPDEHHAAVGSDEGRVALEPLCRSRPPGDSVRYAFKCHRTKAEGKEVAHQVNAIAFHPAYATFATGGGDGSTCFWDGFARKRLAKLGILVCFLVSAHCRAGVSRLLLAFLEGQLPEGSAFRVRISSREVLVEVTRAAAEDRHDEAESGEWEVVEAPSLEAPSELELVVATGPAPLHLVRRSRLSTVGGWSPEDRIRRAYQLGQGDCQAALDSSRQAPRDSFRVASSVYVILYDPNGHWPRFTRNLQRFYEATKAHSEGFPSLVEGEAYVLGDGVDLLCLKWPTGVILAVPGQAISAEQLEEADDTGHQGLMGSNQIVMIRQQDSPEDSEELLEVLMIEFGMDIHRQLEKRTPRSRRAIKGFVEDVGVLPSFTELNTRVEAWLEGGDLRLEEYFSAQEEAGQAKDQRSNDVVLQHLQALKASLDQRFGTLEAAVHKLEERPQQDRGPPKQGPSDALPSRAAGSRQQEIDRLVGEAQRQVRRPPRRTPDEPGREAETAIDVEMLRPNGEESKTTVDDMMKLALVQLLQDKAGKNKKKNKRLPGLGAWDDNDSDSEMEESGGWSSSSKGGRGIEAVERLWSAMRNNPEPYQERMEQRMLKAVEESELTPNVPLLFAKSCPVGKSRTAGYCLQGFAHVHRLLLENKPKQARLQVLRMMASIEQFLIDESWTVAGRMTGMEEPPWGHWATQDLGSLRRQYVYTRLVESTWVAALINELKEEEWLVKKRTGLAKPPKGKGEGKDTAKDFDPRPFLSPVFRHLYEKPDDFLKPSDEQGPPFPAKGTATRDQLLKVFERWDRLGRLFICKAQDVSPLDRCELFAVAKDAEKDRQILHRKRRNLREVHVVGASKDLPHGVLLCQLPLEDRFLCASSVDDVKDFYHAYSASEDRARSSPVGPIFRDSEVRHLASYENALRNGRIVKGDRVACCFQGLGMGDHAAVDIAQESHVNLVSSMRATLEQPARDLEAFASAEKAYAAANLEAHPKKRQRRLLGLDPSTSTSLKGRLKRRSCWVERAVLQVRERGLLERGRITERTHKIRQDLLLRLEDWLGHELPEETLENLARHHIDSLCEWLEEYMIYMFVNKQSRRSAAETLNAVTQKFGWLRSSLAGPWNVLRTWEGLEPVEHHPPIPVQVLRALVCTALAWGWQRVAVLLALGFFGLLRPSEAIGLRRQDVSLPSDHVSGDLLFLRLGSPKTRHRGARHQHVRVDEPGLASWIDLKIGSLPLWSRLWSGSWAAFRRRFELLQREAEARFVHGKLLRHYPDHEKDGIFEADPSLSKLPSTSQASIAGLKLQWAFEMDHSKEDCYQLIEDYCNGGDGRLTEDIMREACGWPVRVRQVQEEDGLGNLPAAGQDSADEREERDSEWVNLRNYMTTYMLHKDLDVMTYHEFKKMTFKPGEHPNLSKVAMWDQLKDKDVVRTGIIRHKSSKEKPGAYIPKMSFAKKHSDICPQPALDTIRMQFDEEHDIGLANKYAKSCRGRSLNVETMKAFCKAMFPAAKKGRRNAEQEDIMQKYQTLLRKLEDHEKSLKNVLATKQGRRLRANRSVEEDEHELANHDSPDGRSWSSLKQSRTTSHGYSDKIAYTVRARRYTSNDGVQSISRRLQYHVVDGHAIDLDIQNCCLTLLQQILAEIAPQPPMPDNLVQLLNRLLKDRTAVLKQLGLHIVESRGRALSSPGSLPLRPGCRAGGCAPQGGLGPRFRIRPEGGAIPVATPKWVFASERRMQTIFTCVRPRRVDMPLSAIPETSSECSADTADSGSFQGTDLSLNTRQCSGETWNSGKSGKSCDSTRSKTDRIIKEHRKKLLKEGVAIAKFLEKNGFKRVDVNCPKPVLWCLTGTYPLHEAVSQNNAAMVSLLLRYGADPTAKDTFGYTACQRAKAAGYDEVVREFYGHHHCSDKTASGAALSVLERLSPPGFEDFFAALERDPLVRRRLARSVRRLFEGEFAAFEDSIMAGSLWCWRRAVGGFMEAGVKLRKSPDQMVHGFKKMYDEYRKNKKSDGQMWQQLTTVSTDRSTLCQTTAPTLCYTTAPR</sequence>
<keyword evidence="1 4" id="KW-0853">WD repeat</keyword>
<keyword evidence="8" id="KW-1185">Reference proteome</keyword>
<dbReference type="GO" id="GO:0003677">
    <property type="term" value="F:DNA binding"/>
    <property type="evidence" value="ECO:0007669"/>
    <property type="project" value="InterPro"/>
</dbReference>
<evidence type="ECO:0000256" key="5">
    <source>
        <dbReference type="SAM" id="Coils"/>
    </source>
</evidence>
<keyword evidence="2" id="KW-0677">Repeat</keyword>
<dbReference type="InterPro" id="IPR011010">
    <property type="entry name" value="DNA_brk_join_enz"/>
</dbReference>
<organism evidence="7 8">
    <name type="scientific">Symbiodinium microadriaticum</name>
    <name type="common">Dinoflagellate</name>
    <name type="synonym">Zooxanthella microadriatica</name>
    <dbReference type="NCBI Taxonomy" id="2951"/>
    <lineage>
        <taxon>Eukaryota</taxon>
        <taxon>Sar</taxon>
        <taxon>Alveolata</taxon>
        <taxon>Dinophyceae</taxon>
        <taxon>Suessiales</taxon>
        <taxon>Symbiodiniaceae</taxon>
        <taxon>Symbiodinium</taxon>
    </lineage>
</organism>
<dbReference type="SUPFAM" id="SSF56349">
    <property type="entry name" value="DNA breaking-rejoining enzymes"/>
    <property type="match status" value="1"/>
</dbReference>
<feature type="repeat" description="WD" evidence="4">
    <location>
        <begin position="25"/>
        <end position="57"/>
    </location>
</feature>
<feature type="coiled-coil region" evidence="5">
    <location>
        <begin position="1621"/>
        <end position="1651"/>
    </location>
</feature>
<dbReference type="PROSITE" id="PS50297">
    <property type="entry name" value="ANK_REP_REGION"/>
    <property type="match status" value="1"/>
</dbReference>
<dbReference type="EMBL" id="LSRX01000668">
    <property type="protein sequence ID" value="OLP91366.1"/>
    <property type="molecule type" value="Genomic_DNA"/>
</dbReference>
<dbReference type="InterPro" id="IPR036770">
    <property type="entry name" value="Ankyrin_rpt-contain_sf"/>
</dbReference>
<feature type="repeat" description="WD" evidence="4">
    <location>
        <begin position="172"/>
        <end position="197"/>
    </location>
</feature>
<dbReference type="PROSITE" id="PS50082">
    <property type="entry name" value="WD_REPEATS_2"/>
    <property type="match status" value="2"/>
</dbReference>
<feature type="compositionally biased region" description="Acidic residues" evidence="6">
    <location>
        <begin position="667"/>
        <end position="677"/>
    </location>
</feature>
<dbReference type="SUPFAM" id="SSF48403">
    <property type="entry name" value="Ankyrin repeat"/>
    <property type="match status" value="1"/>
</dbReference>
<feature type="region of interest" description="Disordered" evidence="6">
    <location>
        <begin position="1460"/>
        <end position="1480"/>
    </location>
</feature>
<dbReference type="InterPro" id="IPR036322">
    <property type="entry name" value="WD40_repeat_dom_sf"/>
</dbReference>
<evidence type="ECO:0000256" key="3">
    <source>
        <dbReference type="PROSITE-ProRule" id="PRU00023"/>
    </source>
</evidence>
<evidence type="ECO:0000313" key="7">
    <source>
        <dbReference type="EMBL" id="OLP91366.1"/>
    </source>
</evidence>
<name>A0A1Q9D8A0_SYMMI</name>
<evidence type="ECO:0000256" key="6">
    <source>
        <dbReference type="SAM" id="MobiDB-lite"/>
    </source>
</evidence>
<feature type="region of interest" description="Disordered" evidence="6">
    <location>
        <begin position="557"/>
        <end position="631"/>
    </location>
</feature>
<feature type="compositionally biased region" description="Polar residues" evidence="6">
    <location>
        <begin position="1888"/>
        <end position="1902"/>
    </location>
</feature>
<evidence type="ECO:0000256" key="2">
    <source>
        <dbReference type="ARBA" id="ARBA00022737"/>
    </source>
</evidence>
<evidence type="ECO:0000256" key="1">
    <source>
        <dbReference type="ARBA" id="ARBA00022574"/>
    </source>
</evidence>
<dbReference type="Gene3D" id="1.25.40.20">
    <property type="entry name" value="Ankyrin repeat-containing domain"/>
    <property type="match status" value="1"/>
</dbReference>
<feature type="compositionally biased region" description="Basic and acidic residues" evidence="6">
    <location>
        <begin position="557"/>
        <end position="567"/>
    </location>
</feature>
<keyword evidence="5" id="KW-0175">Coiled coil</keyword>
<feature type="compositionally biased region" description="Basic and acidic residues" evidence="6">
    <location>
        <begin position="605"/>
        <end position="615"/>
    </location>
</feature>
<dbReference type="SMART" id="SM00320">
    <property type="entry name" value="WD40"/>
    <property type="match status" value="3"/>
</dbReference>
<dbReference type="Proteomes" id="UP000186817">
    <property type="component" value="Unassembled WGS sequence"/>
</dbReference>
<dbReference type="OrthoDB" id="436156at2759"/>
<dbReference type="Gene3D" id="2.130.10.10">
    <property type="entry name" value="YVTN repeat-like/Quinoprotein amine dehydrogenase"/>
    <property type="match status" value="1"/>
</dbReference>
<reference evidence="7 8" key="1">
    <citation type="submission" date="2016-02" db="EMBL/GenBank/DDBJ databases">
        <title>Genome analysis of coral dinoflagellate symbionts highlights evolutionary adaptations to a symbiotic lifestyle.</title>
        <authorList>
            <person name="Aranda M."/>
            <person name="Li Y."/>
            <person name="Liew Y.J."/>
            <person name="Baumgarten S."/>
            <person name="Simakov O."/>
            <person name="Wilson M."/>
            <person name="Piel J."/>
            <person name="Ashoor H."/>
            <person name="Bougouffa S."/>
            <person name="Bajic V.B."/>
            <person name="Ryu T."/>
            <person name="Ravasi T."/>
            <person name="Bayer T."/>
            <person name="Micklem G."/>
            <person name="Kim H."/>
            <person name="Bhak J."/>
            <person name="Lajeunesse T.C."/>
            <person name="Voolstra C.R."/>
        </authorList>
    </citation>
    <scope>NUCLEOTIDE SEQUENCE [LARGE SCALE GENOMIC DNA]</scope>
    <source>
        <strain evidence="7 8">CCMP2467</strain>
    </source>
</reference>
<dbReference type="PANTHER" id="PTHR10971">
    <property type="entry name" value="MRNA EXPORT FACTOR AND BUB3"/>
    <property type="match status" value="1"/>
</dbReference>
<gene>
    <name evidence="7" type="primary">BUB3.2</name>
    <name evidence="7" type="ORF">AK812_SmicGene26941</name>
</gene>
<accession>A0A1Q9D8A0</accession>
<proteinExistence type="predicted"/>
<dbReference type="SMART" id="SM00248">
    <property type="entry name" value="ANK"/>
    <property type="match status" value="1"/>
</dbReference>
<dbReference type="InterPro" id="IPR015943">
    <property type="entry name" value="WD40/YVTN_repeat-like_dom_sf"/>
</dbReference>
<dbReference type="PROSITE" id="PS50088">
    <property type="entry name" value="ANK_REPEAT"/>
    <property type="match status" value="1"/>
</dbReference>
<feature type="region of interest" description="Disordered" evidence="6">
    <location>
        <begin position="653"/>
        <end position="688"/>
    </location>
</feature>
<dbReference type="PROSITE" id="PS50294">
    <property type="entry name" value="WD_REPEATS_REGION"/>
    <property type="match status" value="1"/>
</dbReference>
<dbReference type="SUPFAM" id="SSF50978">
    <property type="entry name" value="WD40 repeat-like"/>
    <property type="match status" value="1"/>
</dbReference>
<evidence type="ECO:0000256" key="4">
    <source>
        <dbReference type="PROSITE-ProRule" id="PRU00221"/>
    </source>
</evidence>
<protein>
    <submittedName>
        <fullName evidence="7">Mitotic checkpoint protein BUB3.2</fullName>
    </submittedName>
</protein>
<evidence type="ECO:0000313" key="8">
    <source>
        <dbReference type="Proteomes" id="UP000186817"/>
    </source>
</evidence>
<dbReference type="Pfam" id="PF00023">
    <property type="entry name" value="Ank"/>
    <property type="match status" value="1"/>
</dbReference>